<dbReference type="AlphaFoldDB" id="A0A182N8E8"/>
<dbReference type="SMART" id="SM01219">
    <property type="entry name" value="Frataxin_Cyay"/>
    <property type="match status" value="1"/>
</dbReference>
<dbReference type="PROSITE" id="PS01344">
    <property type="entry name" value="FRATAXIN_1"/>
    <property type="match status" value="1"/>
</dbReference>
<keyword evidence="9" id="KW-0408">Iron</keyword>
<protein>
    <recommendedName>
        <fullName evidence="3">ferroxidase</fullName>
        <ecNumber evidence="3">1.16.3.1</ecNumber>
    </recommendedName>
</protein>
<dbReference type="GO" id="GO:0008199">
    <property type="term" value="F:ferric iron binding"/>
    <property type="evidence" value="ECO:0007669"/>
    <property type="project" value="InterPro"/>
</dbReference>
<dbReference type="SUPFAM" id="SSF55387">
    <property type="entry name" value="Frataxin/Nqo15-like"/>
    <property type="match status" value="1"/>
</dbReference>
<dbReference type="GO" id="GO:0004322">
    <property type="term" value="F:ferroxidase activity"/>
    <property type="evidence" value="ECO:0007669"/>
    <property type="project" value="UniProtKB-EC"/>
</dbReference>
<dbReference type="InterPro" id="IPR002908">
    <property type="entry name" value="Frataxin/CyaY"/>
</dbReference>
<keyword evidence="11" id="KW-0496">Mitochondrion</keyword>
<dbReference type="Proteomes" id="UP000075884">
    <property type="component" value="Unassembled WGS sequence"/>
</dbReference>
<comment type="similarity">
    <text evidence="2">Belongs to the frataxin family.</text>
</comment>
<dbReference type="GO" id="GO:0006783">
    <property type="term" value="P:heme biosynthetic process"/>
    <property type="evidence" value="ECO:0007669"/>
    <property type="project" value="UniProtKB-KW"/>
</dbReference>
<dbReference type="GO" id="GO:0008198">
    <property type="term" value="F:ferrous iron binding"/>
    <property type="evidence" value="ECO:0007669"/>
    <property type="project" value="TreeGrafter"/>
</dbReference>
<keyword evidence="6" id="KW-0410">Iron transport</keyword>
<evidence type="ECO:0000256" key="9">
    <source>
        <dbReference type="ARBA" id="ARBA00023004"/>
    </source>
</evidence>
<comment type="catalytic activity">
    <reaction evidence="13">
        <text>4 Fe(2+) + O2 + 4 H(+) = 4 Fe(3+) + 2 H2O</text>
        <dbReference type="Rhea" id="RHEA:11148"/>
        <dbReference type="ChEBI" id="CHEBI:15377"/>
        <dbReference type="ChEBI" id="CHEBI:15378"/>
        <dbReference type="ChEBI" id="CHEBI:15379"/>
        <dbReference type="ChEBI" id="CHEBI:29033"/>
        <dbReference type="ChEBI" id="CHEBI:29034"/>
        <dbReference type="EC" id="1.16.3.1"/>
    </reaction>
</comment>
<dbReference type="PANTHER" id="PTHR16821:SF2">
    <property type="entry name" value="FRATAXIN, MITOCHONDRIAL"/>
    <property type="match status" value="1"/>
</dbReference>
<sequence length="247" mass="27534">TKTNCQNNESHTHAHTQSDEPFISPLQILCLREPIFLRALRRERTMSNVLRKVVSHRWARLLHSSRTSPATAASARPQHRPDSAPPPGPTFAGSSGAGRRYSSMNPNDFIATSLIDSATFVAVCSDTLESLVDYFEQIVDETGTLKNPDVTYGDGVLTVSFGAPHGTYVINRQLPNRQIWLSSPTSGPKRYDFIPDKRTVNEGCWLYRHDGVTLHELLQQEITAIVGRQLDFFALPHSRRPAADTGR</sequence>
<evidence type="ECO:0000313" key="16">
    <source>
        <dbReference type="Proteomes" id="UP000075884"/>
    </source>
</evidence>
<dbReference type="CDD" id="cd00503">
    <property type="entry name" value="Frataxin"/>
    <property type="match status" value="1"/>
</dbReference>
<keyword evidence="7" id="KW-0809">Transit peptide</keyword>
<dbReference type="FunFam" id="3.30.920.10:FF:000002">
    <property type="entry name" value="Frataxin, mitochondrial"/>
    <property type="match status" value="1"/>
</dbReference>
<evidence type="ECO:0000256" key="14">
    <source>
        <dbReference type="SAM" id="MobiDB-lite"/>
    </source>
</evidence>
<evidence type="ECO:0000256" key="1">
    <source>
        <dbReference type="ARBA" id="ARBA00004173"/>
    </source>
</evidence>
<dbReference type="VEuPathDB" id="VectorBase:ADIR003922"/>
<evidence type="ECO:0000256" key="11">
    <source>
        <dbReference type="ARBA" id="ARBA00023128"/>
    </source>
</evidence>
<evidence type="ECO:0000256" key="2">
    <source>
        <dbReference type="ARBA" id="ARBA00008183"/>
    </source>
</evidence>
<keyword evidence="5" id="KW-0813">Transport</keyword>
<reference evidence="16" key="1">
    <citation type="submission" date="2013-03" db="EMBL/GenBank/DDBJ databases">
        <title>The Genome Sequence of Anopheles dirus WRAIR2.</title>
        <authorList>
            <consortium name="The Broad Institute Genomics Platform"/>
            <person name="Neafsey D.E."/>
            <person name="Walton C."/>
            <person name="Walker B."/>
            <person name="Young S.K."/>
            <person name="Zeng Q."/>
            <person name="Gargeya S."/>
            <person name="Fitzgerald M."/>
            <person name="Haas B."/>
            <person name="Abouelleil A."/>
            <person name="Allen A.W."/>
            <person name="Alvarado L."/>
            <person name="Arachchi H.M."/>
            <person name="Berlin A.M."/>
            <person name="Chapman S.B."/>
            <person name="Gainer-Dewar J."/>
            <person name="Goldberg J."/>
            <person name="Griggs A."/>
            <person name="Gujja S."/>
            <person name="Hansen M."/>
            <person name="Howarth C."/>
            <person name="Imamovic A."/>
            <person name="Ireland A."/>
            <person name="Larimer J."/>
            <person name="McCowan C."/>
            <person name="Murphy C."/>
            <person name="Pearson M."/>
            <person name="Poon T.W."/>
            <person name="Priest M."/>
            <person name="Roberts A."/>
            <person name="Saif S."/>
            <person name="Shea T."/>
            <person name="Sisk P."/>
            <person name="Sykes S."/>
            <person name="Wortman J."/>
            <person name="Nusbaum C."/>
            <person name="Birren B."/>
        </authorList>
    </citation>
    <scope>NUCLEOTIDE SEQUENCE [LARGE SCALE GENOMIC DNA]</scope>
    <source>
        <strain evidence="16">WRAIR2</strain>
    </source>
</reference>
<keyword evidence="12" id="KW-0350">Heme biosynthesis</keyword>
<dbReference type="GO" id="GO:0006879">
    <property type="term" value="P:intracellular iron ion homeostasis"/>
    <property type="evidence" value="ECO:0007669"/>
    <property type="project" value="UniProtKB-KW"/>
</dbReference>
<dbReference type="GO" id="GO:0051537">
    <property type="term" value="F:2 iron, 2 sulfur cluster binding"/>
    <property type="evidence" value="ECO:0007669"/>
    <property type="project" value="TreeGrafter"/>
</dbReference>
<dbReference type="GO" id="GO:0016226">
    <property type="term" value="P:iron-sulfur cluster assembly"/>
    <property type="evidence" value="ECO:0007669"/>
    <property type="project" value="InterPro"/>
</dbReference>
<feature type="region of interest" description="Disordered" evidence="14">
    <location>
        <begin position="65"/>
        <end position="98"/>
    </location>
</feature>
<dbReference type="EnsemblMetazoa" id="ADIR003922-RA">
    <property type="protein sequence ID" value="ADIR003922-PA"/>
    <property type="gene ID" value="ADIR003922"/>
</dbReference>
<evidence type="ECO:0000256" key="3">
    <source>
        <dbReference type="ARBA" id="ARBA00013107"/>
    </source>
</evidence>
<evidence type="ECO:0000313" key="15">
    <source>
        <dbReference type="EnsemblMetazoa" id="ADIR003922-PA"/>
    </source>
</evidence>
<organism evidence="15 16">
    <name type="scientific">Anopheles dirus</name>
    <dbReference type="NCBI Taxonomy" id="7168"/>
    <lineage>
        <taxon>Eukaryota</taxon>
        <taxon>Metazoa</taxon>
        <taxon>Ecdysozoa</taxon>
        <taxon>Arthropoda</taxon>
        <taxon>Hexapoda</taxon>
        <taxon>Insecta</taxon>
        <taxon>Pterygota</taxon>
        <taxon>Neoptera</taxon>
        <taxon>Endopterygota</taxon>
        <taxon>Diptera</taxon>
        <taxon>Nematocera</taxon>
        <taxon>Culicoidea</taxon>
        <taxon>Culicidae</taxon>
        <taxon>Anophelinae</taxon>
        <taxon>Anopheles</taxon>
    </lineage>
</organism>
<keyword evidence="10" id="KW-0406">Ion transport</keyword>
<evidence type="ECO:0000256" key="7">
    <source>
        <dbReference type="ARBA" id="ARBA00022946"/>
    </source>
</evidence>
<evidence type="ECO:0000256" key="4">
    <source>
        <dbReference type="ARBA" id="ARBA00022434"/>
    </source>
</evidence>
<evidence type="ECO:0000256" key="8">
    <source>
        <dbReference type="ARBA" id="ARBA00023002"/>
    </source>
</evidence>
<comment type="subcellular location">
    <subcellularLocation>
        <location evidence="1">Mitochondrion</location>
    </subcellularLocation>
</comment>
<evidence type="ECO:0000256" key="5">
    <source>
        <dbReference type="ARBA" id="ARBA00022448"/>
    </source>
</evidence>
<feature type="compositionally biased region" description="Low complexity" evidence="14">
    <location>
        <begin position="65"/>
        <end position="76"/>
    </location>
</feature>
<evidence type="ECO:0000256" key="10">
    <source>
        <dbReference type="ARBA" id="ARBA00023065"/>
    </source>
</evidence>
<proteinExistence type="inferred from homology"/>
<keyword evidence="16" id="KW-1185">Reference proteome</keyword>
<reference evidence="15" key="2">
    <citation type="submission" date="2020-05" db="UniProtKB">
        <authorList>
            <consortium name="EnsemblMetazoa"/>
        </authorList>
    </citation>
    <scope>IDENTIFICATION</scope>
    <source>
        <strain evidence="15">WRAIR2</strain>
    </source>
</reference>
<dbReference type="PRINTS" id="PR00904">
    <property type="entry name" value="FRATAXIN"/>
</dbReference>
<dbReference type="PROSITE" id="PS50810">
    <property type="entry name" value="FRATAXIN_2"/>
    <property type="match status" value="1"/>
</dbReference>
<dbReference type="InterPro" id="IPR020895">
    <property type="entry name" value="Frataxin_CS"/>
</dbReference>
<keyword evidence="8" id="KW-0560">Oxidoreductase</keyword>
<dbReference type="PANTHER" id="PTHR16821">
    <property type="entry name" value="FRATAXIN"/>
    <property type="match status" value="1"/>
</dbReference>
<evidence type="ECO:0000256" key="6">
    <source>
        <dbReference type="ARBA" id="ARBA00022496"/>
    </source>
</evidence>
<dbReference type="Pfam" id="PF01491">
    <property type="entry name" value="Frataxin_Cyay"/>
    <property type="match status" value="1"/>
</dbReference>
<name>A0A182N8E8_9DIPT</name>
<dbReference type="GO" id="GO:0034986">
    <property type="term" value="F:iron chaperone activity"/>
    <property type="evidence" value="ECO:0007669"/>
    <property type="project" value="TreeGrafter"/>
</dbReference>
<dbReference type="STRING" id="7168.A0A182N8E8"/>
<dbReference type="EC" id="1.16.3.1" evidence="3"/>
<evidence type="ECO:0000256" key="13">
    <source>
        <dbReference type="ARBA" id="ARBA00047990"/>
    </source>
</evidence>
<evidence type="ECO:0000256" key="12">
    <source>
        <dbReference type="ARBA" id="ARBA00023133"/>
    </source>
</evidence>
<accession>A0A182N8E8</accession>
<dbReference type="GO" id="GO:0006826">
    <property type="term" value="P:iron ion transport"/>
    <property type="evidence" value="ECO:0007669"/>
    <property type="project" value="UniProtKB-KW"/>
</dbReference>
<dbReference type="InterPro" id="IPR036524">
    <property type="entry name" value="Frataxin/CyaY_sf"/>
</dbReference>
<dbReference type="Gene3D" id="3.30.920.10">
    <property type="entry name" value="Frataxin/CyaY"/>
    <property type="match status" value="1"/>
</dbReference>
<dbReference type="NCBIfam" id="TIGR03421">
    <property type="entry name" value="FeS_CyaY"/>
    <property type="match status" value="1"/>
</dbReference>
<dbReference type="NCBIfam" id="TIGR03422">
    <property type="entry name" value="mito_frataxin"/>
    <property type="match status" value="1"/>
</dbReference>
<dbReference type="GO" id="GO:0005739">
    <property type="term" value="C:mitochondrion"/>
    <property type="evidence" value="ECO:0007669"/>
    <property type="project" value="UniProtKB-SubCell"/>
</dbReference>
<dbReference type="InterPro" id="IPR017789">
    <property type="entry name" value="Frataxin"/>
</dbReference>
<keyword evidence="4" id="KW-0409">Iron storage</keyword>